<dbReference type="Gene3D" id="3.55.50.30">
    <property type="match status" value="1"/>
</dbReference>
<evidence type="ECO:0000259" key="3">
    <source>
        <dbReference type="Pfam" id="PF16344"/>
    </source>
</evidence>
<evidence type="ECO:0000256" key="1">
    <source>
        <dbReference type="SAM" id="Phobius"/>
    </source>
</evidence>
<dbReference type="PIRSF" id="PIRSF018266">
    <property type="entry name" value="FecR"/>
    <property type="match status" value="1"/>
</dbReference>
<keyword evidence="1" id="KW-0472">Membrane</keyword>
<organism evidence="4 6">
    <name type="scientific">Butyricimonas virosa</name>
    <dbReference type="NCBI Taxonomy" id="544645"/>
    <lineage>
        <taxon>Bacteria</taxon>
        <taxon>Pseudomonadati</taxon>
        <taxon>Bacteroidota</taxon>
        <taxon>Bacteroidia</taxon>
        <taxon>Bacteroidales</taxon>
        <taxon>Odoribacteraceae</taxon>
        <taxon>Butyricimonas</taxon>
    </lineage>
</organism>
<dbReference type="InterPro" id="IPR032508">
    <property type="entry name" value="FecR_C"/>
</dbReference>
<protein>
    <submittedName>
        <fullName evidence="4">FecR family protein</fullName>
    </submittedName>
</protein>
<comment type="caution">
    <text evidence="4">The sequence shown here is derived from an EMBL/GenBank/DDBJ whole genome shotgun (WGS) entry which is preliminary data.</text>
</comment>
<keyword evidence="1" id="KW-0812">Transmembrane</keyword>
<evidence type="ECO:0000313" key="6">
    <source>
        <dbReference type="Proteomes" id="UP000283589"/>
    </source>
</evidence>
<feature type="domain" description="Protein FecR C-terminal" evidence="3">
    <location>
        <begin position="314"/>
        <end position="383"/>
    </location>
</feature>
<dbReference type="PANTHER" id="PTHR30273:SF2">
    <property type="entry name" value="PROTEIN FECR"/>
    <property type="match status" value="1"/>
</dbReference>
<feature type="domain" description="FecR protein" evidence="2">
    <location>
        <begin position="181"/>
        <end position="272"/>
    </location>
</feature>
<evidence type="ECO:0000313" key="5">
    <source>
        <dbReference type="EMBL" id="RHM41393.1"/>
    </source>
</evidence>
<dbReference type="Proteomes" id="UP000283589">
    <property type="component" value="Unassembled WGS sequence"/>
</dbReference>
<evidence type="ECO:0000259" key="2">
    <source>
        <dbReference type="Pfam" id="PF04773"/>
    </source>
</evidence>
<dbReference type="Pfam" id="PF04773">
    <property type="entry name" value="FecR"/>
    <property type="match status" value="1"/>
</dbReference>
<accession>A0A412WVJ3</accession>
<dbReference type="Gene3D" id="2.60.120.1440">
    <property type="match status" value="1"/>
</dbReference>
<gene>
    <name evidence="4" type="ORF">DWW18_17730</name>
    <name evidence="5" type="ORF">DWZ68_14240</name>
</gene>
<dbReference type="PANTHER" id="PTHR30273">
    <property type="entry name" value="PERIPLASMIC SIGNAL SENSOR AND SIGMA FACTOR ACTIVATOR FECR-RELATED"/>
    <property type="match status" value="1"/>
</dbReference>
<dbReference type="Pfam" id="PF16344">
    <property type="entry name" value="FecR_C"/>
    <property type="match status" value="1"/>
</dbReference>
<dbReference type="EMBL" id="QRZA01000034">
    <property type="protein sequence ID" value="RGV31359.1"/>
    <property type="molecule type" value="Genomic_DNA"/>
</dbReference>
<feature type="transmembrane region" description="Helical" evidence="1">
    <location>
        <begin position="88"/>
        <end position="106"/>
    </location>
</feature>
<dbReference type="GO" id="GO:0016989">
    <property type="term" value="F:sigma factor antagonist activity"/>
    <property type="evidence" value="ECO:0007669"/>
    <property type="project" value="TreeGrafter"/>
</dbReference>
<dbReference type="InterPro" id="IPR006860">
    <property type="entry name" value="FecR"/>
</dbReference>
<keyword evidence="1" id="KW-1133">Transmembrane helix</keyword>
<name>A0A412WVJ3_9BACT</name>
<evidence type="ECO:0000313" key="7">
    <source>
        <dbReference type="Proteomes" id="UP000286038"/>
    </source>
</evidence>
<dbReference type="Proteomes" id="UP000286038">
    <property type="component" value="Unassembled WGS sequence"/>
</dbReference>
<dbReference type="EMBL" id="QRPV01000022">
    <property type="protein sequence ID" value="RHM41393.1"/>
    <property type="molecule type" value="Genomic_DNA"/>
</dbReference>
<dbReference type="AlphaFoldDB" id="A0A412WVJ3"/>
<evidence type="ECO:0000313" key="4">
    <source>
        <dbReference type="EMBL" id="RGV31359.1"/>
    </source>
</evidence>
<proteinExistence type="predicted"/>
<sequence length="386" mass="44100">MIIMDKNFDIADCIVAFIKGIATPEQMVRLDVWLEESDENRRLLASLLDESVYEQRREEWGQLELNESFENVRKERNRRVRLRNMRRIAVAASVLLLVTVGGTWLGKGDRDTVGHFQPTTETGGRGRALLTLSTGERVVLSQQDTLLQSEEISIRVNRAGEAVYETKDSVVPSSTTYNIMEVPQGAEFHLTLGDGTKVWLNSGTRLRYPVKFTGDVRFVELSGEAYFDVKRDEALPFVVKTSRSEVMVLGTEFCVKDYVNQVNQTTLVSGSVSVKDFRGQSYVIVPGQQVCIDQDSSRVLEVETLYFTSWKDGYFMFDQATLERIMDELARWYNFDYFFANAEARNMMLTARIKKYDNIDTVLDILSRTGDIRFSRKGNTITIVSR</sequence>
<dbReference type="STRING" id="1121130.GCA_000519105_03390"/>
<dbReference type="InterPro" id="IPR012373">
    <property type="entry name" value="Ferrdict_sens_TM"/>
</dbReference>
<reference evidence="6 7" key="1">
    <citation type="submission" date="2018-08" db="EMBL/GenBank/DDBJ databases">
        <title>A genome reference for cultivated species of the human gut microbiota.</title>
        <authorList>
            <person name="Zou Y."/>
            <person name="Xue W."/>
            <person name="Luo G."/>
        </authorList>
    </citation>
    <scope>NUCLEOTIDE SEQUENCE [LARGE SCALE GENOMIC DNA]</scope>
    <source>
        <strain evidence="4 6">AF14-49</strain>
        <strain evidence="5 7">AF34-33</strain>
    </source>
</reference>